<reference evidence="3 4" key="1">
    <citation type="submission" date="2019-01" db="EMBL/GenBank/DDBJ databases">
        <title>Lacibacter sp. strain TTM-7.</title>
        <authorList>
            <person name="Chen W.-M."/>
        </authorList>
    </citation>
    <scope>NUCLEOTIDE SEQUENCE [LARGE SCALE GENOMIC DNA]</scope>
    <source>
        <strain evidence="3 4">TTM-7</strain>
    </source>
</reference>
<feature type="chain" id="PRO_5020317002" evidence="1">
    <location>
        <begin position="19"/>
        <end position="483"/>
    </location>
</feature>
<name>A0A4Q1CIM1_9BACT</name>
<dbReference type="EMBL" id="SDHW01000002">
    <property type="protein sequence ID" value="RXK60456.1"/>
    <property type="molecule type" value="Genomic_DNA"/>
</dbReference>
<dbReference type="OrthoDB" id="602836at2"/>
<sequence>MKKIFCFCFSFYALVTQAQVDVTNNGTLYITGSSTDSFTVVGNFTNSSSATFTNNGKVYAKQNFTNNQSAWTVGSGELFLTGTGTQYISTTSNSPFYKLTVNKASGLANLSSAATVNHTLNLTSGKLSIGNYDLTIANSAAIMGAGTNNYVVAVGTGVLKQQVQASGSTLFPVGLSSVYTPVTISLSMFSTTDVFNVRMLPAVYSSGTSGSVMNSNVVNATWMVSETVNGGSNATLTCQWPASIELTGFNRVFSRLAHYTSSAWDYGLVNIMASGSNPYTVTRAGFTSFSPFTVTMQMAILPGGSIELSGRNNGDENIINWSTSSETNTSHFSVETSLNGIDFTEAGKIIASGYSTTLRNYQFVHQNINNRSYYYRIKLTDADGTATYSKIIRINVTALKTASLYPNPVKEKTTISFSLTQASVVTMLISNTSGSIVYNAKQLYNKGDHAVALNLAALPAATYILQLKDDSGALQTIRFIKTN</sequence>
<dbReference type="NCBIfam" id="TIGR04183">
    <property type="entry name" value="Por_Secre_tail"/>
    <property type="match status" value="1"/>
</dbReference>
<organism evidence="3 4">
    <name type="scientific">Lacibacter luteus</name>
    <dbReference type="NCBI Taxonomy" id="2508719"/>
    <lineage>
        <taxon>Bacteria</taxon>
        <taxon>Pseudomonadati</taxon>
        <taxon>Bacteroidota</taxon>
        <taxon>Chitinophagia</taxon>
        <taxon>Chitinophagales</taxon>
        <taxon>Chitinophagaceae</taxon>
        <taxon>Lacibacter</taxon>
    </lineage>
</organism>
<feature type="signal peptide" evidence="1">
    <location>
        <begin position="1"/>
        <end position="18"/>
    </location>
</feature>
<gene>
    <name evidence="3" type="ORF">ESA94_08280</name>
</gene>
<protein>
    <submittedName>
        <fullName evidence="3">T9SS type A sorting domain-containing protein</fullName>
    </submittedName>
</protein>
<dbReference type="Proteomes" id="UP000290204">
    <property type="component" value="Unassembled WGS sequence"/>
</dbReference>
<feature type="domain" description="Secretion system C-terminal sorting" evidence="2">
    <location>
        <begin position="404"/>
        <end position="473"/>
    </location>
</feature>
<comment type="caution">
    <text evidence="3">The sequence shown here is derived from an EMBL/GenBank/DDBJ whole genome shotgun (WGS) entry which is preliminary data.</text>
</comment>
<keyword evidence="4" id="KW-1185">Reference proteome</keyword>
<dbReference type="Pfam" id="PF18962">
    <property type="entry name" value="Por_Secre_tail"/>
    <property type="match status" value="1"/>
</dbReference>
<dbReference type="AlphaFoldDB" id="A0A4Q1CIM1"/>
<evidence type="ECO:0000313" key="4">
    <source>
        <dbReference type="Proteomes" id="UP000290204"/>
    </source>
</evidence>
<dbReference type="RefSeq" id="WP_129130416.1">
    <property type="nucleotide sequence ID" value="NZ_SDHW01000002.1"/>
</dbReference>
<evidence type="ECO:0000256" key="1">
    <source>
        <dbReference type="SAM" id="SignalP"/>
    </source>
</evidence>
<evidence type="ECO:0000313" key="3">
    <source>
        <dbReference type="EMBL" id="RXK60456.1"/>
    </source>
</evidence>
<evidence type="ECO:0000259" key="2">
    <source>
        <dbReference type="Pfam" id="PF18962"/>
    </source>
</evidence>
<dbReference type="InterPro" id="IPR026444">
    <property type="entry name" value="Secre_tail"/>
</dbReference>
<proteinExistence type="predicted"/>
<keyword evidence="1" id="KW-0732">Signal</keyword>
<accession>A0A4Q1CIM1</accession>